<feature type="domain" description="HTH luxR-type" evidence="4">
    <location>
        <begin position="862"/>
        <end position="927"/>
    </location>
</feature>
<evidence type="ECO:0000256" key="1">
    <source>
        <dbReference type="ARBA" id="ARBA00022741"/>
    </source>
</evidence>
<sequence>MTIRIDTLSAAGPEFGRRAPQPVGPPDHGPAGAARLIGREAERELLRTFVRDASSGGAARVLCGGAGSGKSELLEAGVALGAAAGMSVLRCAGVRGSAPSDLSGLLQMLWPLLGDARLPSGSGQLRALEALLVDGAPGRRDRARLPFTVLEVLESVGVVRPLLIAVDDWDALDSPSADVLMFVARRCAGHPLGLLMTSRTPPAGPLSPGLPVLSLGPMTLAESAALLAARRPGHDPQAVRDLMARAAGNPLALLELPARTDDFPPHLPASSDRLAAALAPGAARLPAATRDLLLLAALHPAADIPLLLSAASRMRGGDPLGLTAVEPAERLGLVVLDGMRVDFTHPAVAGAVAHGTGPRTCRRAHAALAAELTRGSVLQLWHLSQSVEGHDPHLAARLEDVHRSALRQNEPAMALRLLRRAAGLYSAPRDQGRCLLRAAQLAHGAGWTRTSRSLARHASDHPLGPLGSLYAETLTGLGGDAPTIDPARWPRPEGAAETDSALELAHLVAPLLTDDRERADALLGYLDALPPEVAGDPRLLHAMASAAPVRRAATVLARLAARGPDIVAIRDLERLGEAALRAGAPLEALDLHRQAERLCLFHDLPDRLPATVLGQGLAHLVTGDWGQAETAFRRSREEAERRALSDDRAAAEILERLTCALRTGTVPEPADSDALAAGRVPVSALHEIVAVGTGWARVESGDVAAGHAALDRLLADPARCTPALFALVVFAEAAAAVNEAGTARARLRSLERDLGPERAPLVAVELAVAQAILADDENAAALFERAFHMDLAHRPFLEASLRLAHGRWLRRQHEFTDSRVTLRQAAATFAMMGAEARVTRITEELRASGQRTDTATAAGTRPAPVAGLLSAQELRIARLAGRGLSNRQIGQELGLSPRTIGAYLYRIFPRLGVTARAQLSGVLRSADEGVEE</sequence>
<dbReference type="GO" id="GO:0005524">
    <property type="term" value="F:ATP binding"/>
    <property type="evidence" value="ECO:0007669"/>
    <property type="project" value="UniProtKB-KW"/>
</dbReference>
<dbReference type="PROSITE" id="PS00622">
    <property type="entry name" value="HTH_LUXR_1"/>
    <property type="match status" value="1"/>
</dbReference>
<dbReference type="GO" id="GO:0003677">
    <property type="term" value="F:DNA binding"/>
    <property type="evidence" value="ECO:0007669"/>
    <property type="project" value="InterPro"/>
</dbReference>
<dbReference type="InterPro" id="IPR000792">
    <property type="entry name" value="Tscrpt_reg_LuxR_C"/>
</dbReference>
<dbReference type="InterPro" id="IPR036388">
    <property type="entry name" value="WH-like_DNA-bd_sf"/>
</dbReference>
<keyword evidence="1" id="KW-0547">Nucleotide-binding</keyword>
<dbReference type="EMBL" id="CP159534">
    <property type="protein sequence ID" value="XCJ68652.1"/>
    <property type="molecule type" value="Genomic_DNA"/>
</dbReference>
<dbReference type="InterPro" id="IPR027417">
    <property type="entry name" value="P-loop_NTPase"/>
</dbReference>
<accession>A0AAU8IJV4</accession>
<protein>
    <submittedName>
        <fullName evidence="5">LuxR C-terminal-related transcriptional regulator</fullName>
    </submittedName>
</protein>
<dbReference type="SUPFAM" id="SSF46894">
    <property type="entry name" value="C-terminal effector domain of the bipartite response regulators"/>
    <property type="match status" value="1"/>
</dbReference>
<dbReference type="SMART" id="SM00421">
    <property type="entry name" value="HTH_LUXR"/>
    <property type="match status" value="1"/>
</dbReference>
<reference evidence="5" key="1">
    <citation type="submission" date="2024-06" db="EMBL/GenBank/DDBJ databases">
        <title>Streptomyces sp. strain HUAS MG91 genome sequences.</title>
        <authorList>
            <person name="Mo P."/>
        </authorList>
    </citation>
    <scope>NUCLEOTIDE SEQUENCE</scope>
    <source>
        <strain evidence="5">HUAS MG91</strain>
    </source>
</reference>
<evidence type="ECO:0000313" key="5">
    <source>
        <dbReference type="EMBL" id="XCJ68652.1"/>
    </source>
</evidence>
<evidence type="ECO:0000256" key="2">
    <source>
        <dbReference type="ARBA" id="ARBA00022840"/>
    </source>
</evidence>
<dbReference type="GO" id="GO:0005737">
    <property type="term" value="C:cytoplasm"/>
    <property type="evidence" value="ECO:0007669"/>
    <property type="project" value="TreeGrafter"/>
</dbReference>
<dbReference type="SUPFAM" id="SSF52540">
    <property type="entry name" value="P-loop containing nucleoside triphosphate hydrolases"/>
    <property type="match status" value="1"/>
</dbReference>
<dbReference type="Gene3D" id="1.10.10.10">
    <property type="entry name" value="Winged helix-like DNA-binding domain superfamily/Winged helix DNA-binding domain"/>
    <property type="match status" value="1"/>
</dbReference>
<gene>
    <name evidence="5" type="ORF">ABII15_01205</name>
</gene>
<evidence type="ECO:0000256" key="3">
    <source>
        <dbReference type="SAM" id="MobiDB-lite"/>
    </source>
</evidence>
<dbReference type="InterPro" id="IPR016032">
    <property type="entry name" value="Sig_transdc_resp-reg_C-effctor"/>
</dbReference>
<dbReference type="InterPro" id="IPR041664">
    <property type="entry name" value="AAA_16"/>
</dbReference>
<name>A0AAU8IJV4_9ACTN</name>
<dbReference type="PANTHER" id="PTHR16305">
    <property type="entry name" value="TESTICULAR SOLUBLE ADENYLYL CYCLASE"/>
    <property type="match status" value="1"/>
</dbReference>
<dbReference type="PRINTS" id="PR00038">
    <property type="entry name" value="HTHLUXR"/>
</dbReference>
<dbReference type="GO" id="GO:0006355">
    <property type="term" value="P:regulation of DNA-templated transcription"/>
    <property type="evidence" value="ECO:0007669"/>
    <property type="project" value="InterPro"/>
</dbReference>
<dbReference type="KEGG" id="stac:ABII15_01205"/>
<dbReference type="PROSITE" id="PS50043">
    <property type="entry name" value="HTH_LUXR_2"/>
    <property type="match status" value="1"/>
</dbReference>
<dbReference type="Pfam" id="PF13191">
    <property type="entry name" value="AAA_16"/>
    <property type="match status" value="1"/>
</dbReference>
<keyword evidence="2" id="KW-0067">ATP-binding</keyword>
<dbReference type="RefSeq" id="WP_353940337.1">
    <property type="nucleotide sequence ID" value="NZ_CP159534.1"/>
</dbReference>
<feature type="region of interest" description="Disordered" evidence="3">
    <location>
        <begin position="1"/>
        <end position="32"/>
    </location>
</feature>
<dbReference type="PANTHER" id="PTHR16305:SF35">
    <property type="entry name" value="TRANSCRIPTIONAL ACTIVATOR DOMAIN"/>
    <property type="match status" value="1"/>
</dbReference>
<dbReference type="GO" id="GO:0004016">
    <property type="term" value="F:adenylate cyclase activity"/>
    <property type="evidence" value="ECO:0007669"/>
    <property type="project" value="TreeGrafter"/>
</dbReference>
<dbReference type="Pfam" id="PF00196">
    <property type="entry name" value="GerE"/>
    <property type="match status" value="1"/>
</dbReference>
<dbReference type="AlphaFoldDB" id="A0AAU8IJV4"/>
<proteinExistence type="predicted"/>
<organism evidence="5">
    <name type="scientific">Streptomyces tabacisoli</name>
    <dbReference type="NCBI Taxonomy" id="3156398"/>
    <lineage>
        <taxon>Bacteria</taxon>
        <taxon>Bacillati</taxon>
        <taxon>Actinomycetota</taxon>
        <taxon>Actinomycetes</taxon>
        <taxon>Kitasatosporales</taxon>
        <taxon>Streptomycetaceae</taxon>
        <taxon>Streptomyces</taxon>
    </lineage>
</organism>
<dbReference type="CDD" id="cd06170">
    <property type="entry name" value="LuxR_C_like"/>
    <property type="match status" value="1"/>
</dbReference>
<evidence type="ECO:0000259" key="4">
    <source>
        <dbReference type="PROSITE" id="PS50043"/>
    </source>
</evidence>